<evidence type="ECO:0000313" key="2">
    <source>
        <dbReference type="Proteomes" id="UP001148838"/>
    </source>
</evidence>
<accession>A0ABQ8TBS7</accession>
<reference evidence="1 2" key="1">
    <citation type="journal article" date="2022" name="Allergy">
        <title>Genome assembly and annotation of Periplaneta americana reveal a comprehensive cockroach allergen profile.</title>
        <authorList>
            <person name="Wang L."/>
            <person name="Xiong Q."/>
            <person name="Saelim N."/>
            <person name="Wang L."/>
            <person name="Nong W."/>
            <person name="Wan A.T."/>
            <person name="Shi M."/>
            <person name="Liu X."/>
            <person name="Cao Q."/>
            <person name="Hui J.H.L."/>
            <person name="Sookrung N."/>
            <person name="Leung T.F."/>
            <person name="Tungtrongchitr A."/>
            <person name="Tsui S.K.W."/>
        </authorList>
    </citation>
    <scope>NUCLEOTIDE SEQUENCE [LARGE SCALE GENOMIC DNA]</scope>
    <source>
        <strain evidence="1">PWHHKU_190912</strain>
    </source>
</reference>
<organism evidence="1 2">
    <name type="scientific">Periplaneta americana</name>
    <name type="common">American cockroach</name>
    <name type="synonym">Blatta americana</name>
    <dbReference type="NCBI Taxonomy" id="6978"/>
    <lineage>
        <taxon>Eukaryota</taxon>
        <taxon>Metazoa</taxon>
        <taxon>Ecdysozoa</taxon>
        <taxon>Arthropoda</taxon>
        <taxon>Hexapoda</taxon>
        <taxon>Insecta</taxon>
        <taxon>Pterygota</taxon>
        <taxon>Neoptera</taxon>
        <taxon>Polyneoptera</taxon>
        <taxon>Dictyoptera</taxon>
        <taxon>Blattodea</taxon>
        <taxon>Blattoidea</taxon>
        <taxon>Blattidae</taxon>
        <taxon>Blattinae</taxon>
        <taxon>Periplaneta</taxon>
    </lineage>
</organism>
<dbReference type="EMBL" id="JAJSOF020000013">
    <property type="protein sequence ID" value="KAJ4443416.1"/>
    <property type="molecule type" value="Genomic_DNA"/>
</dbReference>
<name>A0ABQ8TBS7_PERAM</name>
<sequence>MILMVLIYIIAKKHFDSVDLKFLVSEHSYMPCDREFGILEKRKTKMQDQWFQKRNCLRRRTTVVNLVLSRAAIPIRTLAVSVGDKVYLFFKRLSDTEIYTGTIVLHTSTPTYLASRFSYLSSYHNLFTRTENSRILAIPTHKTSSYSSSYTISLSRLCNTLPCDIRDCRNLVEFKSKLIKHFLTA</sequence>
<gene>
    <name evidence="1" type="ORF">ANN_05084</name>
</gene>
<keyword evidence="2" id="KW-1185">Reference proteome</keyword>
<evidence type="ECO:0000313" key="1">
    <source>
        <dbReference type="EMBL" id="KAJ4443416.1"/>
    </source>
</evidence>
<proteinExistence type="predicted"/>
<dbReference type="Proteomes" id="UP001148838">
    <property type="component" value="Unassembled WGS sequence"/>
</dbReference>
<protein>
    <submittedName>
        <fullName evidence="1">Uncharacterized protein</fullName>
    </submittedName>
</protein>
<comment type="caution">
    <text evidence="1">The sequence shown here is derived from an EMBL/GenBank/DDBJ whole genome shotgun (WGS) entry which is preliminary data.</text>
</comment>